<dbReference type="EMBL" id="RHHT01000074">
    <property type="protein sequence ID" value="RNB69576.1"/>
    <property type="molecule type" value="Genomic_DNA"/>
</dbReference>
<keyword evidence="5" id="KW-0804">Transcription</keyword>
<dbReference type="Proteomes" id="UP000281915">
    <property type="component" value="Unassembled WGS sequence"/>
</dbReference>
<dbReference type="InterPro" id="IPR036388">
    <property type="entry name" value="WH-like_DNA-bd_sf"/>
</dbReference>
<keyword evidence="3" id="KW-0731">Sigma factor</keyword>
<evidence type="ECO:0000256" key="3">
    <source>
        <dbReference type="ARBA" id="ARBA00023082"/>
    </source>
</evidence>
<name>A0A3M8C1H7_9BACL</name>
<dbReference type="InterPro" id="IPR007627">
    <property type="entry name" value="RNA_pol_sigma70_r2"/>
</dbReference>
<evidence type="ECO:0000259" key="7">
    <source>
        <dbReference type="Pfam" id="PF08281"/>
    </source>
</evidence>
<evidence type="ECO:0000256" key="2">
    <source>
        <dbReference type="ARBA" id="ARBA00023015"/>
    </source>
</evidence>
<reference evidence="8 9" key="1">
    <citation type="submission" date="2018-10" db="EMBL/GenBank/DDBJ databases">
        <title>Phylogenomics of Brevibacillus.</title>
        <authorList>
            <person name="Dunlap C."/>
        </authorList>
    </citation>
    <scope>NUCLEOTIDE SEQUENCE [LARGE SCALE GENOMIC DNA]</scope>
    <source>
        <strain evidence="8 9">JCM 15085</strain>
    </source>
</reference>
<dbReference type="InterPro" id="IPR013249">
    <property type="entry name" value="RNA_pol_sigma70_r4_t2"/>
</dbReference>
<dbReference type="Gene3D" id="1.10.1740.10">
    <property type="match status" value="1"/>
</dbReference>
<dbReference type="Pfam" id="PF04542">
    <property type="entry name" value="Sigma70_r2"/>
    <property type="match status" value="1"/>
</dbReference>
<evidence type="ECO:0000313" key="9">
    <source>
        <dbReference type="Proteomes" id="UP000281915"/>
    </source>
</evidence>
<evidence type="ECO:0000256" key="4">
    <source>
        <dbReference type="ARBA" id="ARBA00023125"/>
    </source>
</evidence>
<evidence type="ECO:0000256" key="5">
    <source>
        <dbReference type="ARBA" id="ARBA00023163"/>
    </source>
</evidence>
<dbReference type="PANTHER" id="PTHR43133:SF8">
    <property type="entry name" value="RNA POLYMERASE SIGMA FACTOR HI_1459-RELATED"/>
    <property type="match status" value="1"/>
</dbReference>
<dbReference type="AlphaFoldDB" id="A0A3M8C1H7"/>
<dbReference type="PANTHER" id="PTHR43133">
    <property type="entry name" value="RNA POLYMERASE ECF-TYPE SIGMA FACTO"/>
    <property type="match status" value="1"/>
</dbReference>
<feature type="domain" description="RNA polymerase sigma factor 70 region 4 type 2" evidence="7">
    <location>
        <begin position="121"/>
        <end position="170"/>
    </location>
</feature>
<evidence type="ECO:0000313" key="8">
    <source>
        <dbReference type="EMBL" id="RNB69576.1"/>
    </source>
</evidence>
<gene>
    <name evidence="8" type="ORF">EDM58_23915</name>
</gene>
<dbReference type="InterPro" id="IPR039425">
    <property type="entry name" value="RNA_pol_sigma-70-like"/>
</dbReference>
<dbReference type="SUPFAM" id="SSF88659">
    <property type="entry name" value="Sigma3 and sigma4 domains of RNA polymerase sigma factors"/>
    <property type="match status" value="1"/>
</dbReference>
<proteinExistence type="inferred from homology"/>
<organism evidence="8 9">
    <name type="scientific">Brevibacillus panacihumi</name>
    <dbReference type="NCBI Taxonomy" id="497735"/>
    <lineage>
        <taxon>Bacteria</taxon>
        <taxon>Bacillati</taxon>
        <taxon>Bacillota</taxon>
        <taxon>Bacilli</taxon>
        <taxon>Bacillales</taxon>
        <taxon>Paenibacillaceae</taxon>
        <taxon>Brevibacillus</taxon>
    </lineage>
</organism>
<dbReference type="Gene3D" id="1.10.10.10">
    <property type="entry name" value="Winged helix-like DNA-binding domain superfamily/Winged helix DNA-binding domain"/>
    <property type="match status" value="1"/>
</dbReference>
<evidence type="ECO:0000259" key="6">
    <source>
        <dbReference type="Pfam" id="PF04542"/>
    </source>
</evidence>
<dbReference type="GO" id="GO:0003677">
    <property type="term" value="F:DNA binding"/>
    <property type="evidence" value="ECO:0007669"/>
    <property type="project" value="UniProtKB-KW"/>
</dbReference>
<accession>A0A3M8C1H7</accession>
<sequence>MLELNDKRMIKLIKKKDEAGIKLLLQTYGGIMKSVARRHLYDLDSHVDECMNDALLAVWHNIEDFDHAQSSFKNWMLTVTRFKAIDLLRKHAKERDNTTFDEAHQVVYEDKHETLWQSEWADLIKNLNEKDQQLLTLIYVEGYSAEEAAQIMQTNRNNVYNRISKAKKRLRRYKNEQNI</sequence>
<evidence type="ECO:0000256" key="1">
    <source>
        <dbReference type="ARBA" id="ARBA00010641"/>
    </source>
</evidence>
<keyword evidence="2" id="KW-0805">Transcription regulation</keyword>
<dbReference type="InterPro" id="IPR013324">
    <property type="entry name" value="RNA_pol_sigma_r3/r4-like"/>
</dbReference>
<dbReference type="InterPro" id="IPR014284">
    <property type="entry name" value="RNA_pol_sigma-70_dom"/>
</dbReference>
<dbReference type="SUPFAM" id="SSF88946">
    <property type="entry name" value="Sigma2 domain of RNA polymerase sigma factors"/>
    <property type="match status" value="1"/>
</dbReference>
<keyword evidence="4" id="KW-0238">DNA-binding</keyword>
<dbReference type="GO" id="GO:0016987">
    <property type="term" value="F:sigma factor activity"/>
    <property type="evidence" value="ECO:0007669"/>
    <property type="project" value="UniProtKB-KW"/>
</dbReference>
<dbReference type="CDD" id="cd06171">
    <property type="entry name" value="Sigma70_r4"/>
    <property type="match status" value="1"/>
</dbReference>
<protein>
    <submittedName>
        <fullName evidence="8">Sigma-70 family RNA polymerase sigma factor</fullName>
    </submittedName>
</protein>
<dbReference type="InterPro" id="IPR013325">
    <property type="entry name" value="RNA_pol_sigma_r2"/>
</dbReference>
<feature type="domain" description="RNA polymerase sigma-70 region 2" evidence="6">
    <location>
        <begin position="25"/>
        <end position="93"/>
    </location>
</feature>
<dbReference type="GO" id="GO:0006352">
    <property type="term" value="P:DNA-templated transcription initiation"/>
    <property type="evidence" value="ECO:0007669"/>
    <property type="project" value="InterPro"/>
</dbReference>
<dbReference type="Pfam" id="PF08281">
    <property type="entry name" value="Sigma70_r4_2"/>
    <property type="match status" value="1"/>
</dbReference>
<comment type="similarity">
    <text evidence="1">Belongs to the sigma-70 factor family. ECF subfamily.</text>
</comment>
<comment type="caution">
    <text evidence="8">The sequence shown here is derived from an EMBL/GenBank/DDBJ whole genome shotgun (WGS) entry which is preliminary data.</text>
</comment>
<dbReference type="NCBIfam" id="TIGR02937">
    <property type="entry name" value="sigma70-ECF"/>
    <property type="match status" value="1"/>
</dbReference>